<comment type="cofactor">
    <cofactor evidence="13">
        <name>heme b</name>
        <dbReference type="ChEBI" id="CHEBI:60344"/>
    </cofactor>
    <text evidence="13">Binds 1 heme b (iron(II)-protoporphyrin IX) group non-covalently per subunit.</text>
</comment>
<comment type="function">
    <text evidence="13">Involved in the recovery of exogenous heme iron. Extracts iron from heme while preserving the protoporphyrin ring intact.</text>
</comment>
<keyword evidence="6 13" id="KW-0560">Oxidoreductase</keyword>
<dbReference type="Proteomes" id="UP000597444">
    <property type="component" value="Unassembled WGS sequence"/>
</dbReference>
<keyword evidence="4 13" id="KW-0479">Metal-binding</keyword>
<dbReference type="GO" id="GO:0005829">
    <property type="term" value="C:cytosol"/>
    <property type="evidence" value="ECO:0007669"/>
    <property type="project" value="TreeGrafter"/>
</dbReference>
<dbReference type="PROSITE" id="PS51404">
    <property type="entry name" value="DYP_PEROXIDASE"/>
    <property type="match status" value="1"/>
</dbReference>
<proteinExistence type="inferred from homology"/>
<dbReference type="InterPro" id="IPR006313">
    <property type="entry name" value="EfeB/EfeN"/>
</dbReference>
<evidence type="ECO:0000313" key="16">
    <source>
        <dbReference type="EMBL" id="GHO91309.1"/>
    </source>
</evidence>
<evidence type="ECO:0000256" key="5">
    <source>
        <dbReference type="ARBA" id="ARBA00022729"/>
    </source>
</evidence>
<evidence type="ECO:0000256" key="6">
    <source>
        <dbReference type="ARBA" id="ARBA00023002"/>
    </source>
</evidence>
<dbReference type="InterPro" id="IPR006314">
    <property type="entry name" value="Dyp_peroxidase"/>
</dbReference>
<evidence type="ECO:0000313" key="17">
    <source>
        <dbReference type="Proteomes" id="UP000597444"/>
    </source>
</evidence>
<gene>
    <name evidence="16" type="ORF">KSF_013570</name>
</gene>
<dbReference type="AlphaFoldDB" id="A0A8J3IHB7"/>
<dbReference type="EMBL" id="BNJK01000001">
    <property type="protein sequence ID" value="GHO91309.1"/>
    <property type="molecule type" value="Genomic_DNA"/>
</dbReference>
<evidence type="ECO:0000256" key="3">
    <source>
        <dbReference type="ARBA" id="ARBA00022617"/>
    </source>
</evidence>
<evidence type="ECO:0000259" key="15">
    <source>
        <dbReference type="Pfam" id="PF20628"/>
    </source>
</evidence>
<keyword evidence="7 13" id="KW-0408">Iron</keyword>
<dbReference type="EC" id="1.11.1.-" evidence="13"/>
<comment type="subcellular location">
    <subcellularLocation>
        <location evidence="1">Cell envelope</location>
    </subcellularLocation>
</comment>
<evidence type="ECO:0000259" key="14">
    <source>
        <dbReference type="Pfam" id="PF04261"/>
    </source>
</evidence>
<keyword evidence="17" id="KW-1185">Reference proteome</keyword>
<dbReference type="InterPro" id="IPR048327">
    <property type="entry name" value="Dyp_perox_N"/>
</dbReference>
<dbReference type="GO" id="GO:0030313">
    <property type="term" value="C:cell envelope"/>
    <property type="evidence" value="ECO:0007669"/>
    <property type="project" value="UniProtKB-SubCell"/>
</dbReference>
<dbReference type="PANTHER" id="PTHR30521:SF4">
    <property type="entry name" value="DEFERROCHELATASE"/>
    <property type="match status" value="1"/>
</dbReference>
<protein>
    <recommendedName>
        <fullName evidence="10 13">Deferrochelatase</fullName>
        <ecNumber evidence="13">1.11.1.-</ecNumber>
    </recommendedName>
    <alternativeName>
        <fullName evidence="11 13">Peroxidase EfeB</fullName>
    </alternativeName>
</protein>
<keyword evidence="5" id="KW-0732">Signal</keyword>
<evidence type="ECO:0000256" key="9">
    <source>
        <dbReference type="ARBA" id="ARBA00025737"/>
    </source>
</evidence>
<dbReference type="PROSITE" id="PS51318">
    <property type="entry name" value="TAT"/>
    <property type="match status" value="1"/>
</dbReference>
<keyword evidence="2 13" id="KW-0575">Peroxidase</keyword>
<dbReference type="GO" id="GO:0004325">
    <property type="term" value="F:ferrochelatase activity"/>
    <property type="evidence" value="ECO:0007669"/>
    <property type="project" value="UniProtKB-EC"/>
</dbReference>
<dbReference type="Pfam" id="PF04261">
    <property type="entry name" value="Dyp_perox_N"/>
    <property type="match status" value="1"/>
</dbReference>
<dbReference type="GO" id="GO:0004601">
    <property type="term" value="F:peroxidase activity"/>
    <property type="evidence" value="ECO:0007669"/>
    <property type="project" value="UniProtKB-KW"/>
</dbReference>
<sequence>MGKRLTRRTLLVSTGVAGAGVALVGGGYALKTAQDVAATPARKSTGTAIPFYGAHQSGIVTPSQEHLHFASFDLLTNDRAAVRSLLMIWSNAAATMMSGHPLGEDTTPPLAPPADTGEALGHGAENLTITIGFGPTLFIKDGKDRYGITNQRPAALIDIPPMMGDALQPQRSNGDLCVQACADNPQVAFHAVRNLARLARGLAVMRWSQLGFNRTASTSKGQETPRNLMGFKDGTNNLKSEDASLMDQHIWVGANDQPTWMRGGSYVVTRRIRMHLESWDREHLQGQEEVFGRHKISGAAFGKKEEFDAVDLNAKDGKGKLLIDTNAHVRLAIGDGTIKILRRGYSYTDGMDSITGELDAGLFFIAYQRDPRKQFVPLQTQLARNDLLNEYITHTSSAIFACPPGAAQGSFVGETLFVR</sequence>
<evidence type="ECO:0000256" key="8">
    <source>
        <dbReference type="ARBA" id="ARBA00023239"/>
    </source>
</evidence>
<evidence type="ECO:0000256" key="12">
    <source>
        <dbReference type="ARBA" id="ARBA00048856"/>
    </source>
</evidence>
<dbReference type="InterPro" id="IPR048328">
    <property type="entry name" value="Dyp_perox_C"/>
</dbReference>
<evidence type="ECO:0000256" key="2">
    <source>
        <dbReference type="ARBA" id="ARBA00022559"/>
    </source>
</evidence>
<keyword evidence="8" id="KW-0456">Lyase</keyword>
<evidence type="ECO:0000256" key="1">
    <source>
        <dbReference type="ARBA" id="ARBA00004196"/>
    </source>
</evidence>
<organism evidence="16 17">
    <name type="scientific">Reticulibacter mediterranei</name>
    <dbReference type="NCBI Taxonomy" id="2778369"/>
    <lineage>
        <taxon>Bacteria</taxon>
        <taxon>Bacillati</taxon>
        <taxon>Chloroflexota</taxon>
        <taxon>Ktedonobacteria</taxon>
        <taxon>Ktedonobacterales</taxon>
        <taxon>Reticulibacteraceae</taxon>
        <taxon>Reticulibacter</taxon>
    </lineage>
</organism>
<dbReference type="InterPro" id="IPR006311">
    <property type="entry name" value="TAT_signal"/>
</dbReference>
<dbReference type="NCBIfam" id="TIGR01413">
    <property type="entry name" value="Dyp_perox_fam"/>
    <property type="match status" value="1"/>
</dbReference>
<comment type="caution">
    <text evidence="16">The sequence shown here is derived from an EMBL/GenBank/DDBJ whole genome shotgun (WGS) entry which is preliminary data.</text>
</comment>
<comment type="similarity">
    <text evidence="9 13">Belongs to the DyP-type peroxidase family.</text>
</comment>
<feature type="domain" description="Dyp-type peroxidase N-terminal" evidence="14">
    <location>
        <begin position="56"/>
        <end position="213"/>
    </location>
</feature>
<dbReference type="InterPro" id="IPR011008">
    <property type="entry name" value="Dimeric_a/b-barrel"/>
</dbReference>
<dbReference type="GO" id="GO:0020037">
    <property type="term" value="F:heme binding"/>
    <property type="evidence" value="ECO:0007669"/>
    <property type="project" value="InterPro"/>
</dbReference>
<keyword evidence="3 13" id="KW-0349">Heme</keyword>
<evidence type="ECO:0000256" key="10">
    <source>
        <dbReference type="ARBA" id="ARBA00033771"/>
    </source>
</evidence>
<feature type="domain" description="Dyp-type peroxidase C-terminal" evidence="15">
    <location>
        <begin position="224"/>
        <end position="406"/>
    </location>
</feature>
<evidence type="ECO:0000256" key="7">
    <source>
        <dbReference type="ARBA" id="ARBA00023004"/>
    </source>
</evidence>
<accession>A0A8J3IHB7</accession>
<comment type="catalytic activity">
    <reaction evidence="12">
        <text>heme b + 2 H(+) = protoporphyrin IX + Fe(2+)</text>
        <dbReference type="Rhea" id="RHEA:22584"/>
        <dbReference type="ChEBI" id="CHEBI:15378"/>
        <dbReference type="ChEBI" id="CHEBI:29033"/>
        <dbReference type="ChEBI" id="CHEBI:57306"/>
        <dbReference type="ChEBI" id="CHEBI:60344"/>
        <dbReference type="EC" id="4.98.1.1"/>
    </reaction>
    <physiologicalReaction direction="left-to-right" evidence="12">
        <dbReference type="Rhea" id="RHEA:22585"/>
    </physiologicalReaction>
</comment>
<evidence type="ECO:0000256" key="11">
    <source>
        <dbReference type="ARBA" id="ARBA00033775"/>
    </source>
</evidence>
<dbReference type="GO" id="GO:0046872">
    <property type="term" value="F:metal ion binding"/>
    <property type="evidence" value="ECO:0007669"/>
    <property type="project" value="UniProtKB-KW"/>
</dbReference>
<dbReference type="NCBIfam" id="TIGR01412">
    <property type="entry name" value="tat_substr_1"/>
    <property type="match status" value="1"/>
</dbReference>
<evidence type="ECO:0000256" key="4">
    <source>
        <dbReference type="ARBA" id="ARBA00022723"/>
    </source>
</evidence>
<dbReference type="Pfam" id="PF20628">
    <property type="entry name" value="Dyp_perox_C"/>
    <property type="match status" value="1"/>
</dbReference>
<dbReference type="PANTHER" id="PTHR30521">
    <property type="entry name" value="DEFERROCHELATASE/PEROXIDASE"/>
    <property type="match status" value="1"/>
</dbReference>
<dbReference type="RefSeq" id="WP_220202209.1">
    <property type="nucleotide sequence ID" value="NZ_BNJK01000001.1"/>
</dbReference>
<reference evidence="16" key="1">
    <citation type="submission" date="2020-10" db="EMBL/GenBank/DDBJ databases">
        <title>Taxonomic study of unclassified bacteria belonging to the class Ktedonobacteria.</title>
        <authorList>
            <person name="Yabe S."/>
            <person name="Wang C.M."/>
            <person name="Zheng Y."/>
            <person name="Sakai Y."/>
            <person name="Cavaletti L."/>
            <person name="Monciardini P."/>
            <person name="Donadio S."/>
        </authorList>
    </citation>
    <scope>NUCLEOTIDE SEQUENCE</scope>
    <source>
        <strain evidence="16">ID150040</strain>
    </source>
</reference>
<dbReference type="SUPFAM" id="SSF54909">
    <property type="entry name" value="Dimeric alpha+beta barrel"/>
    <property type="match status" value="1"/>
</dbReference>
<dbReference type="GO" id="GO:0033212">
    <property type="term" value="P:iron import into cell"/>
    <property type="evidence" value="ECO:0007669"/>
    <property type="project" value="InterPro"/>
</dbReference>
<name>A0A8J3IHB7_9CHLR</name>
<evidence type="ECO:0000256" key="13">
    <source>
        <dbReference type="RuleBase" id="RU365017"/>
    </source>
</evidence>